<dbReference type="InterPro" id="IPR051598">
    <property type="entry name" value="TSUP/Inactive_protease-like"/>
</dbReference>
<evidence type="ECO:0000256" key="5">
    <source>
        <dbReference type="RuleBase" id="RU363041"/>
    </source>
</evidence>
<feature type="transmembrane region" description="Helical" evidence="5">
    <location>
        <begin position="259"/>
        <end position="279"/>
    </location>
</feature>
<feature type="transmembrane region" description="Helical" evidence="5">
    <location>
        <begin position="114"/>
        <end position="133"/>
    </location>
</feature>
<reference evidence="6 7" key="1">
    <citation type="submission" date="2019-10" db="EMBL/GenBank/DDBJ databases">
        <title>Taxonomy of Antarctic Massilia spp.: description of Massilia rubra sp. nov., Massilia aquatica sp. nov., Massilia mucilaginosa sp. nov., Massilia frigida sp. nov. isolated from streams, lakes and regoliths.</title>
        <authorList>
            <person name="Holochova P."/>
            <person name="Sedlacek I."/>
            <person name="Kralova S."/>
            <person name="Maslanova I."/>
            <person name="Busse H.-J."/>
            <person name="Stankova E."/>
            <person name="Vrbovska V."/>
            <person name="Kovarovic V."/>
            <person name="Bartak M."/>
            <person name="Svec P."/>
            <person name="Pantucek R."/>
        </authorList>
    </citation>
    <scope>NUCLEOTIDE SEQUENCE [LARGE SCALE GENOMIC DNA]</scope>
    <source>
        <strain evidence="6 7">CCM 8733</strain>
    </source>
</reference>
<comment type="subcellular location">
    <subcellularLocation>
        <location evidence="5">Cell membrane</location>
        <topology evidence="5">Multi-pass membrane protein</topology>
    </subcellularLocation>
    <subcellularLocation>
        <location evidence="1">Membrane</location>
        <topology evidence="1">Multi-pass membrane protein</topology>
    </subcellularLocation>
</comment>
<evidence type="ECO:0000256" key="1">
    <source>
        <dbReference type="ARBA" id="ARBA00004141"/>
    </source>
</evidence>
<keyword evidence="3 5" id="KW-1133">Transmembrane helix</keyword>
<feature type="transmembrane region" description="Helical" evidence="5">
    <location>
        <begin position="42"/>
        <end position="75"/>
    </location>
</feature>
<dbReference type="PANTHER" id="PTHR43701:SF2">
    <property type="entry name" value="MEMBRANE TRANSPORTER PROTEIN YJNA-RELATED"/>
    <property type="match status" value="1"/>
</dbReference>
<protein>
    <recommendedName>
        <fullName evidence="5">Probable membrane transporter protein</fullName>
    </recommendedName>
</protein>
<dbReference type="Proteomes" id="UP000609726">
    <property type="component" value="Unassembled WGS sequence"/>
</dbReference>
<comment type="caution">
    <text evidence="6">The sequence shown here is derived from an EMBL/GenBank/DDBJ whole genome shotgun (WGS) entry which is preliminary data.</text>
</comment>
<keyword evidence="4 5" id="KW-0472">Membrane</keyword>
<feature type="transmembrane region" description="Helical" evidence="5">
    <location>
        <begin position="232"/>
        <end position="253"/>
    </location>
</feature>
<evidence type="ECO:0000256" key="2">
    <source>
        <dbReference type="ARBA" id="ARBA00022692"/>
    </source>
</evidence>
<feature type="transmembrane region" description="Helical" evidence="5">
    <location>
        <begin position="87"/>
        <end position="105"/>
    </location>
</feature>
<dbReference type="Pfam" id="PF01925">
    <property type="entry name" value="TauE"/>
    <property type="match status" value="1"/>
</dbReference>
<evidence type="ECO:0000256" key="4">
    <source>
        <dbReference type="ARBA" id="ARBA00023136"/>
    </source>
</evidence>
<organism evidence="6 7">
    <name type="scientific">Massilia mucilaginosa</name>
    <dbReference type="NCBI Taxonomy" id="2609282"/>
    <lineage>
        <taxon>Bacteria</taxon>
        <taxon>Pseudomonadati</taxon>
        <taxon>Pseudomonadota</taxon>
        <taxon>Betaproteobacteria</taxon>
        <taxon>Burkholderiales</taxon>
        <taxon>Oxalobacteraceae</taxon>
        <taxon>Telluria group</taxon>
        <taxon>Massilia</taxon>
    </lineage>
</organism>
<proteinExistence type="inferred from homology"/>
<evidence type="ECO:0000313" key="7">
    <source>
        <dbReference type="Proteomes" id="UP000609726"/>
    </source>
</evidence>
<accession>A0ABX0NSR6</accession>
<evidence type="ECO:0000256" key="3">
    <source>
        <dbReference type="ARBA" id="ARBA00022989"/>
    </source>
</evidence>
<name>A0ABX0NSR6_9BURK</name>
<evidence type="ECO:0000313" key="6">
    <source>
        <dbReference type="EMBL" id="NHZ89809.1"/>
    </source>
</evidence>
<sequence>MARAHRGWRGCSRSGFCRRCTGAACSRDANGWPGRPWRTREACAVTLVALLGFAVGIVLALTGAGGGILAVPLLVFGAGLSMAEAGPIGLVAVGLAASLGAGMGLRSGTVRYKAALLVAAAGVVCSPLGLWLAQRMPNRPLTAVFAIVLLYVAVRTWRRSRCTLDAPAPRRKPPPCRLDLARGKLNWTAPCARALCCSGLVAGGLSGLLGVGGGFVMVPALQRFTDLGTQSVLATSLAVIALVSMSGVAASAATGHLQWAVAWPFALGALAGMSAGRLVAARLPGARLQQGFALVSALVAVALLVRAIV</sequence>
<gene>
    <name evidence="6" type="ORF">F2P45_12410</name>
</gene>
<dbReference type="InterPro" id="IPR002781">
    <property type="entry name" value="TM_pro_TauE-like"/>
</dbReference>
<keyword evidence="7" id="KW-1185">Reference proteome</keyword>
<feature type="transmembrane region" description="Helical" evidence="5">
    <location>
        <begin position="291"/>
        <end position="308"/>
    </location>
</feature>
<dbReference type="PANTHER" id="PTHR43701">
    <property type="entry name" value="MEMBRANE TRANSPORTER PROTEIN MJ0441-RELATED"/>
    <property type="match status" value="1"/>
</dbReference>
<keyword evidence="5" id="KW-1003">Cell membrane</keyword>
<feature type="transmembrane region" description="Helical" evidence="5">
    <location>
        <begin position="139"/>
        <end position="157"/>
    </location>
</feature>
<keyword evidence="2 5" id="KW-0812">Transmembrane</keyword>
<dbReference type="EMBL" id="WHJH01000012">
    <property type="protein sequence ID" value="NHZ89809.1"/>
    <property type="molecule type" value="Genomic_DNA"/>
</dbReference>
<comment type="similarity">
    <text evidence="5">Belongs to the 4-toluene sulfonate uptake permease (TSUP) (TC 2.A.102) family.</text>
</comment>